<dbReference type="InterPro" id="IPR006427">
    <property type="entry name" value="Portal_HK97"/>
</dbReference>
<protein>
    <submittedName>
        <fullName evidence="2">Phage portal protein</fullName>
    </submittedName>
</protein>
<evidence type="ECO:0000256" key="1">
    <source>
        <dbReference type="SAM" id="MobiDB-lite"/>
    </source>
</evidence>
<feature type="compositionally biased region" description="Low complexity" evidence="1">
    <location>
        <begin position="426"/>
        <end position="436"/>
    </location>
</feature>
<proteinExistence type="predicted"/>
<sequence length="459" mass="49972">MGLLAKTLSALGLKAAEGEYREGPYNLPITGGWLSAEAGQYANWWQLGFDVTTGRRSAMVEACIASYAQTVAMCPGSHWKWSKENGRDRITGSALTRILKAPNDYQSISDFLLNATANLLDEGNCYAVALRNNRYEIQELHLMNPRRSAPQLAVTGEVFYHLGGNEILEARIGTNIIVPARDVLHIRLQTPRHPLIGEAPIAAAALQQAAGNAALQQQIQFYLNQARPSFVLSTDQTLNKDQVKMLRDSWNEQAKGLNRGGTPILSSGLKPSPLSTTAKDSDLADILKMSNEAIAHVYRVPLQILGTGDTPYASTEALMQSWRAGGLGFVLNHIEEAIGNLFKLGGQPDEYLELDTSALLRSAFKDRVEGWARGVQSGIFARNEARMDFEQAPVTGGDEPWVQQQDVPLSVAAELAKNPPTPPPAQGAADDAAAPEADPEQSRAFLALYKQDMREALRA</sequence>
<dbReference type="Pfam" id="PF04860">
    <property type="entry name" value="Phage_portal"/>
    <property type="match status" value="1"/>
</dbReference>
<keyword evidence="3" id="KW-1185">Reference proteome</keyword>
<dbReference type="AlphaFoldDB" id="A0A975KAQ8"/>
<dbReference type="KEGG" id="spph:KFK14_11365"/>
<name>A0A975KAQ8_9SPHN</name>
<evidence type="ECO:0000313" key="2">
    <source>
        <dbReference type="EMBL" id="QUT07928.1"/>
    </source>
</evidence>
<dbReference type="EMBL" id="CP073910">
    <property type="protein sequence ID" value="QUT07928.1"/>
    <property type="molecule type" value="Genomic_DNA"/>
</dbReference>
<evidence type="ECO:0000313" key="3">
    <source>
        <dbReference type="Proteomes" id="UP000681425"/>
    </source>
</evidence>
<feature type="region of interest" description="Disordered" evidence="1">
    <location>
        <begin position="413"/>
        <end position="443"/>
    </location>
</feature>
<gene>
    <name evidence="2" type="ORF">KFK14_11365</name>
</gene>
<organism evidence="2 3">
    <name type="scientific">Sphingobium phenoxybenzoativorans</name>
    <dbReference type="NCBI Taxonomy" id="1592790"/>
    <lineage>
        <taxon>Bacteria</taxon>
        <taxon>Pseudomonadati</taxon>
        <taxon>Pseudomonadota</taxon>
        <taxon>Alphaproteobacteria</taxon>
        <taxon>Sphingomonadales</taxon>
        <taxon>Sphingomonadaceae</taxon>
        <taxon>Sphingobium</taxon>
    </lineage>
</organism>
<dbReference type="RefSeq" id="WP_212610878.1">
    <property type="nucleotide sequence ID" value="NZ_CP073910.1"/>
</dbReference>
<dbReference type="NCBIfam" id="TIGR01537">
    <property type="entry name" value="portal_HK97"/>
    <property type="match status" value="1"/>
</dbReference>
<dbReference type="Proteomes" id="UP000681425">
    <property type="component" value="Chromosome"/>
</dbReference>
<dbReference type="InterPro" id="IPR006944">
    <property type="entry name" value="Phage/GTA_portal"/>
</dbReference>
<reference evidence="2" key="1">
    <citation type="submission" date="2021-04" db="EMBL/GenBank/DDBJ databases">
        <title>Isolation of p-tert-butylphenol degrading bacteria Sphingobium phenoxybenzoativorans Tas13 from active sludge.</title>
        <authorList>
            <person name="Li Y."/>
        </authorList>
    </citation>
    <scope>NUCLEOTIDE SEQUENCE</scope>
    <source>
        <strain evidence="2">Tas13</strain>
    </source>
</reference>
<accession>A0A975KAQ8</accession>